<dbReference type="PANTHER" id="PTHR42734:SF5">
    <property type="entry name" value="IRON TRANSPORT SYSTEM ATP-BINDING PROTEIN HI_0361-RELATED"/>
    <property type="match status" value="1"/>
</dbReference>
<dbReference type="Gene3D" id="3.40.50.300">
    <property type="entry name" value="P-loop containing nucleotide triphosphate hydrolases"/>
    <property type="match status" value="1"/>
</dbReference>
<keyword evidence="2" id="KW-0813">Transport</keyword>
<comment type="similarity">
    <text evidence="1">Belongs to the ABC transporter superfamily.</text>
</comment>
<dbReference type="CDD" id="cd03235">
    <property type="entry name" value="ABC_Metallic_Cations"/>
    <property type="match status" value="1"/>
</dbReference>
<dbReference type="SUPFAM" id="SSF52540">
    <property type="entry name" value="P-loop containing nucleoside triphosphate hydrolases"/>
    <property type="match status" value="1"/>
</dbReference>
<dbReference type="EMBL" id="DWUQ01000191">
    <property type="protein sequence ID" value="HJD45160.1"/>
    <property type="molecule type" value="Genomic_DNA"/>
</dbReference>
<accession>A0A9D2ZP40</accession>
<reference evidence="7" key="1">
    <citation type="journal article" date="2021" name="PeerJ">
        <title>Extensive microbial diversity within the chicken gut microbiome revealed by metagenomics and culture.</title>
        <authorList>
            <person name="Gilroy R."/>
            <person name="Ravi A."/>
            <person name="Getino M."/>
            <person name="Pursley I."/>
            <person name="Horton D.L."/>
            <person name="Alikhan N.F."/>
            <person name="Baker D."/>
            <person name="Gharbi K."/>
            <person name="Hall N."/>
            <person name="Watson M."/>
            <person name="Adriaenssens E.M."/>
            <person name="Foster-Nyarko E."/>
            <person name="Jarju S."/>
            <person name="Secka A."/>
            <person name="Antonio M."/>
            <person name="Oren A."/>
            <person name="Chaudhuri R.R."/>
            <person name="La Ragione R."/>
            <person name="Hildebrand F."/>
            <person name="Pallen M.J."/>
        </authorList>
    </citation>
    <scope>NUCLEOTIDE SEQUENCE</scope>
    <source>
        <strain evidence="7">9264</strain>
    </source>
</reference>
<evidence type="ECO:0000313" key="7">
    <source>
        <dbReference type="EMBL" id="HJD45160.1"/>
    </source>
</evidence>
<keyword evidence="3" id="KW-1003">Cell membrane</keyword>
<dbReference type="Proteomes" id="UP000823889">
    <property type="component" value="Unassembled WGS sequence"/>
</dbReference>
<feature type="domain" description="ABC transporter" evidence="6">
    <location>
        <begin position="12"/>
        <end position="240"/>
    </location>
</feature>
<name>A0A9D2ZP40_9BURK</name>
<keyword evidence="3" id="KW-0472">Membrane</keyword>
<dbReference type="GO" id="GO:0016887">
    <property type="term" value="F:ATP hydrolysis activity"/>
    <property type="evidence" value="ECO:0007669"/>
    <property type="project" value="InterPro"/>
</dbReference>
<dbReference type="Pfam" id="PF00005">
    <property type="entry name" value="ABC_tran"/>
    <property type="match status" value="1"/>
</dbReference>
<evidence type="ECO:0000313" key="8">
    <source>
        <dbReference type="Proteomes" id="UP000823889"/>
    </source>
</evidence>
<keyword evidence="4" id="KW-0547">Nucleotide-binding</keyword>
<evidence type="ECO:0000256" key="4">
    <source>
        <dbReference type="ARBA" id="ARBA00022741"/>
    </source>
</evidence>
<evidence type="ECO:0000256" key="3">
    <source>
        <dbReference type="ARBA" id="ARBA00022475"/>
    </source>
</evidence>
<dbReference type="InterPro" id="IPR027417">
    <property type="entry name" value="P-loop_NTPase"/>
</dbReference>
<comment type="caution">
    <text evidence="7">The sequence shown here is derived from an EMBL/GenBank/DDBJ whole genome shotgun (WGS) entry which is preliminary data.</text>
</comment>
<dbReference type="InterPro" id="IPR003439">
    <property type="entry name" value="ABC_transporter-like_ATP-bd"/>
</dbReference>
<evidence type="ECO:0000256" key="1">
    <source>
        <dbReference type="ARBA" id="ARBA00005417"/>
    </source>
</evidence>
<protein>
    <submittedName>
        <fullName evidence="7">ABC transporter ATP-binding protein</fullName>
    </submittedName>
</protein>
<dbReference type="GO" id="GO:0005524">
    <property type="term" value="F:ATP binding"/>
    <property type="evidence" value="ECO:0007669"/>
    <property type="project" value="UniProtKB-KW"/>
</dbReference>
<gene>
    <name evidence="7" type="ORF">H9906_09080</name>
</gene>
<keyword evidence="5 7" id="KW-0067">ATP-binding</keyword>
<proteinExistence type="inferred from homology"/>
<dbReference type="AlphaFoldDB" id="A0A9D2ZP40"/>
<dbReference type="PANTHER" id="PTHR42734">
    <property type="entry name" value="METAL TRANSPORT SYSTEM ATP-BINDING PROTEIN TM_0124-RELATED"/>
    <property type="match status" value="1"/>
</dbReference>
<reference evidence="7" key="2">
    <citation type="submission" date="2021-04" db="EMBL/GenBank/DDBJ databases">
        <authorList>
            <person name="Gilroy R."/>
        </authorList>
    </citation>
    <scope>NUCLEOTIDE SEQUENCE</scope>
    <source>
        <strain evidence="7">9264</strain>
    </source>
</reference>
<dbReference type="PROSITE" id="PS00211">
    <property type="entry name" value="ABC_TRANSPORTER_1"/>
    <property type="match status" value="1"/>
</dbReference>
<evidence type="ECO:0000256" key="5">
    <source>
        <dbReference type="ARBA" id="ARBA00022840"/>
    </source>
</evidence>
<evidence type="ECO:0000256" key="2">
    <source>
        <dbReference type="ARBA" id="ARBA00022448"/>
    </source>
</evidence>
<organism evidence="7 8">
    <name type="scientific">Candidatus Paenalcaligenes intestinipullorum</name>
    <dbReference type="NCBI Taxonomy" id="2838718"/>
    <lineage>
        <taxon>Bacteria</taxon>
        <taxon>Pseudomonadati</taxon>
        <taxon>Pseudomonadota</taxon>
        <taxon>Betaproteobacteria</taxon>
        <taxon>Burkholderiales</taxon>
        <taxon>Alcaligenaceae</taxon>
        <taxon>Paenalcaligenes</taxon>
    </lineage>
</organism>
<sequence>MTQDVVNATPAIQVEHLFLGWRDKVAVRDLSGSFAQGGLHAVVGPNGAGKSTLLHALTGQLSPLKGRIRLAGKGLKDLAFLPQRAELDHSFPITVYDLVAMGAWQRIGAWRGLSEPEHERIQQALVQVGLEGFAARPISTLSGGQLQRVLFARLAMNDAPTLLLDEPFAAIDKATTDDLLAMLQHWHAQGRTIIVVLHDLHMVREHFPHTLLLAGQAVAWGDTAEVLSPEHLHLARHLCAGDYL</sequence>
<dbReference type="PROSITE" id="PS50893">
    <property type="entry name" value="ABC_TRANSPORTER_2"/>
    <property type="match status" value="1"/>
</dbReference>
<dbReference type="InterPro" id="IPR003593">
    <property type="entry name" value="AAA+_ATPase"/>
</dbReference>
<evidence type="ECO:0000259" key="6">
    <source>
        <dbReference type="PROSITE" id="PS50893"/>
    </source>
</evidence>
<dbReference type="SMART" id="SM00382">
    <property type="entry name" value="AAA"/>
    <property type="match status" value="1"/>
</dbReference>
<dbReference type="InterPro" id="IPR050153">
    <property type="entry name" value="Metal_Ion_Import_ABC"/>
</dbReference>
<dbReference type="InterPro" id="IPR017871">
    <property type="entry name" value="ABC_transporter-like_CS"/>
</dbReference>